<feature type="compositionally biased region" description="Polar residues" evidence="2">
    <location>
        <begin position="454"/>
        <end position="470"/>
    </location>
</feature>
<proteinExistence type="predicted"/>
<dbReference type="InterPro" id="IPR050621">
    <property type="entry name" value="Tudor_domain_containing"/>
</dbReference>
<dbReference type="InterPro" id="IPR035437">
    <property type="entry name" value="SNase_OB-fold_sf"/>
</dbReference>
<dbReference type="Gene3D" id="2.30.30.140">
    <property type="match status" value="1"/>
</dbReference>
<feature type="region of interest" description="Disordered" evidence="2">
    <location>
        <begin position="201"/>
        <end position="237"/>
    </location>
</feature>
<dbReference type="Gene3D" id="2.40.50.90">
    <property type="match status" value="1"/>
</dbReference>
<dbReference type="SUPFAM" id="SSF54791">
    <property type="entry name" value="Eukaryotic type KH-domain (KH-domain type I)"/>
    <property type="match status" value="2"/>
</dbReference>
<dbReference type="InterPro" id="IPR004087">
    <property type="entry name" value="KH_dom"/>
</dbReference>
<dbReference type="InterPro" id="IPR002999">
    <property type="entry name" value="Tudor"/>
</dbReference>
<dbReference type="SUPFAM" id="SSF63748">
    <property type="entry name" value="Tudor/PWWP/MBT"/>
    <property type="match status" value="1"/>
</dbReference>
<dbReference type="PANTHER" id="PTHR22948:SF29">
    <property type="entry name" value="FI02030P-RELATED"/>
    <property type="match status" value="1"/>
</dbReference>
<accession>A0A1B6FKZ6</accession>
<dbReference type="GO" id="GO:0043186">
    <property type="term" value="C:P granule"/>
    <property type="evidence" value="ECO:0007669"/>
    <property type="project" value="TreeGrafter"/>
</dbReference>
<feature type="domain" description="Tudor" evidence="4">
    <location>
        <begin position="295"/>
        <end position="360"/>
    </location>
</feature>
<dbReference type="SMART" id="SM00333">
    <property type="entry name" value="TUDOR"/>
    <property type="match status" value="1"/>
</dbReference>
<dbReference type="SMART" id="SM00322">
    <property type="entry name" value="KH"/>
    <property type="match status" value="2"/>
</dbReference>
<dbReference type="GO" id="GO:0005739">
    <property type="term" value="C:mitochondrion"/>
    <property type="evidence" value="ECO:0007669"/>
    <property type="project" value="UniProtKB-ARBA"/>
</dbReference>
<dbReference type="PANTHER" id="PTHR22948">
    <property type="entry name" value="TUDOR DOMAIN CONTAINING PROTEIN"/>
    <property type="match status" value="1"/>
</dbReference>
<dbReference type="EMBL" id="GECZ01011322">
    <property type="protein sequence ID" value="JAS58447.1"/>
    <property type="molecule type" value="Transcribed_RNA"/>
</dbReference>
<dbReference type="Pfam" id="PF00013">
    <property type="entry name" value="KH_1"/>
    <property type="match status" value="2"/>
</dbReference>
<evidence type="ECO:0000313" key="6">
    <source>
        <dbReference type="EMBL" id="JAS58447.1"/>
    </source>
</evidence>
<evidence type="ECO:0000256" key="3">
    <source>
        <dbReference type="SAM" id="Phobius"/>
    </source>
</evidence>
<dbReference type="GO" id="GO:0007283">
    <property type="term" value="P:spermatogenesis"/>
    <property type="evidence" value="ECO:0007669"/>
    <property type="project" value="TreeGrafter"/>
</dbReference>
<reference evidence="5" key="1">
    <citation type="submission" date="2015-11" db="EMBL/GenBank/DDBJ databases">
        <title>De novo transcriptome assembly of four potential Pierce s Disease insect vectors from Arizona vineyards.</title>
        <authorList>
            <person name="Tassone E.E."/>
        </authorList>
    </citation>
    <scope>NUCLEOTIDE SEQUENCE</scope>
</reference>
<dbReference type="AlphaFoldDB" id="A0A1B6FKZ6"/>
<name>A0A1B6FKZ6_9HEMI</name>
<dbReference type="InterPro" id="IPR036612">
    <property type="entry name" value="KH_dom_type_1_sf"/>
</dbReference>
<feature type="region of interest" description="Disordered" evidence="2">
    <location>
        <begin position="409"/>
        <end position="433"/>
    </location>
</feature>
<dbReference type="InterPro" id="IPR004088">
    <property type="entry name" value="KH_dom_type_1"/>
</dbReference>
<sequence>MGMLKTAAFISLPILGICATVLYLLHKKEEDDLHETLQDVKTSRVKLIEMKIPKSVVGVVIGRGGSNIKEIQQKTETRINFKDEDDNDEYRTCYIRGTAESAQMAESMLHEIITTQPLIIVYETWVPEKAVGRIIGRNGENIRSISRASNTKINVDSVSSNKGELNEVRVVIKGTSEMIAVARSLIQEKVDEDAEVRRKMELCQSSRSPRNKPKSSVNSSLTNSPEKEKKRQVSESLIPTGSNKMMNIFVSAVESPFCFWVQVYGPRSVELDHLLDEMTEYYSVEENRILHEIKEPEIGQIVAAPFCHDDKWYRAEIKTIKVNDCNENESEVDLYYVDYGDSDYRKKSDICQLRTDFLKLRFQAIECTLANVKPSGGDQWSEKATDVFEELCHVAQWKPLLAKVVSCDQQPRGRREGSPVPSVNLFDSSGPEDIDIGEELVKQGLAVRDENCGGSPQRSQSRTSGASGASTPFLPSATSPEPSSDAESNT</sequence>
<dbReference type="Gene3D" id="3.30.1370.10">
    <property type="entry name" value="K Homology domain, type 1"/>
    <property type="match status" value="2"/>
</dbReference>
<dbReference type="PROSITE" id="PS50084">
    <property type="entry name" value="KH_TYPE_1"/>
    <property type="match status" value="2"/>
</dbReference>
<evidence type="ECO:0000256" key="2">
    <source>
        <dbReference type="SAM" id="MobiDB-lite"/>
    </source>
</evidence>
<evidence type="ECO:0000259" key="4">
    <source>
        <dbReference type="PROSITE" id="PS50304"/>
    </source>
</evidence>
<keyword evidence="3" id="KW-1133">Transmembrane helix</keyword>
<gene>
    <name evidence="6" type="ORF">g.31020</name>
    <name evidence="5" type="ORF">g.31023</name>
</gene>
<organism evidence="5">
    <name type="scientific">Cuerna arida</name>
    <dbReference type="NCBI Taxonomy" id="1464854"/>
    <lineage>
        <taxon>Eukaryota</taxon>
        <taxon>Metazoa</taxon>
        <taxon>Ecdysozoa</taxon>
        <taxon>Arthropoda</taxon>
        <taxon>Hexapoda</taxon>
        <taxon>Insecta</taxon>
        <taxon>Pterygota</taxon>
        <taxon>Neoptera</taxon>
        <taxon>Paraneoptera</taxon>
        <taxon>Hemiptera</taxon>
        <taxon>Auchenorrhyncha</taxon>
        <taxon>Membracoidea</taxon>
        <taxon>Cicadellidae</taxon>
        <taxon>Cicadellinae</taxon>
        <taxon>Proconiini</taxon>
        <taxon>Cuerna</taxon>
    </lineage>
</organism>
<dbReference type="GO" id="GO:0030719">
    <property type="term" value="P:P granule organization"/>
    <property type="evidence" value="ECO:0007669"/>
    <property type="project" value="TreeGrafter"/>
</dbReference>
<dbReference type="GO" id="GO:0003723">
    <property type="term" value="F:RNA binding"/>
    <property type="evidence" value="ECO:0007669"/>
    <property type="project" value="UniProtKB-UniRule"/>
</dbReference>
<evidence type="ECO:0000256" key="1">
    <source>
        <dbReference type="PROSITE-ProRule" id="PRU00117"/>
    </source>
</evidence>
<evidence type="ECO:0000313" key="5">
    <source>
        <dbReference type="EMBL" id="JAS50851.1"/>
    </source>
</evidence>
<feature type="compositionally biased region" description="Polar residues" evidence="2">
    <location>
        <begin position="476"/>
        <end position="490"/>
    </location>
</feature>
<dbReference type="EMBL" id="GECZ01018918">
    <property type="protein sequence ID" value="JAS50851.1"/>
    <property type="molecule type" value="Transcribed_RNA"/>
</dbReference>
<keyword evidence="3" id="KW-0812">Transmembrane</keyword>
<protein>
    <recommendedName>
        <fullName evidence="4">Tudor domain-containing protein</fullName>
    </recommendedName>
</protein>
<keyword evidence="1" id="KW-0694">RNA-binding</keyword>
<dbReference type="Pfam" id="PF00567">
    <property type="entry name" value="TUDOR"/>
    <property type="match status" value="1"/>
</dbReference>
<dbReference type="PROSITE" id="PS50304">
    <property type="entry name" value="TUDOR"/>
    <property type="match status" value="1"/>
</dbReference>
<feature type="region of interest" description="Disordered" evidence="2">
    <location>
        <begin position="445"/>
        <end position="490"/>
    </location>
</feature>
<keyword evidence="3" id="KW-0472">Membrane</keyword>
<dbReference type="GO" id="GO:0034587">
    <property type="term" value="P:piRNA processing"/>
    <property type="evidence" value="ECO:0007669"/>
    <property type="project" value="TreeGrafter"/>
</dbReference>
<feature type="transmembrane region" description="Helical" evidence="3">
    <location>
        <begin position="6"/>
        <end position="25"/>
    </location>
</feature>